<protein>
    <recommendedName>
        <fullName evidence="8">Glycosyltransferase family 92 protein</fullName>
        <ecNumber evidence="8">2.4.1.-</ecNumber>
    </recommendedName>
</protein>
<evidence type="ECO:0000313" key="9">
    <source>
        <dbReference type="Proteomes" id="UP001652620"/>
    </source>
</evidence>
<evidence type="ECO:0000313" key="10">
    <source>
        <dbReference type="RefSeq" id="XP_049307983.1"/>
    </source>
</evidence>
<evidence type="ECO:0000256" key="6">
    <source>
        <dbReference type="ARBA" id="ARBA00022989"/>
    </source>
</evidence>
<dbReference type="PANTHER" id="PTHR21461:SF1">
    <property type="entry name" value="GLYCOSYLTRANSFERASE FAMILY 92 PROTEIN"/>
    <property type="match status" value="1"/>
</dbReference>
<keyword evidence="7 8" id="KW-0472">Membrane</keyword>
<evidence type="ECO:0000256" key="3">
    <source>
        <dbReference type="ARBA" id="ARBA00022676"/>
    </source>
</evidence>
<dbReference type="RefSeq" id="XP_049307984.1">
    <property type="nucleotide sequence ID" value="XM_049452027.1"/>
</dbReference>
<proteinExistence type="inferred from homology"/>
<comment type="similarity">
    <text evidence="2 8">Belongs to the glycosyltransferase 92 family.</text>
</comment>
<evidence type="ECO:0000256" key="1">
    <source>
        <dbReference type="ARBA" id="ARBA00004167"/>
    </source>
</evidence>
<evidence type="ECO:0000256" key="2">
    <source>
        <dbReference type="ARBA" id="ARBA00007647"/>
    </source>
</evidence>
<accession>A0ABM3JFH6</accession>
<keyword evidence="9" id="KW-1185">Reference proteome</keyword>
<evidence type="ECO:0000313" key="11">
    <source>
        <dbReference type="RefSeq" id="XP_049307984.1"/>
    </source>
</evidence>
<dbReference type="RefSeq" id="XP_049307983.1">
    <property type="nucleotide sequence ID" value="XM_049452026.1"/>
</dbReference>
<dbReference type="PANTHER" id="PTHR21461">
    <property type="entry name" value="GLYCOSYLTRANSFERASE FAMILY 92 PROTEIN"/>
    <property type="match status" value="1"/>
</dbReference>
<keyword evidence="5 8" id="KW-0812">Transmembrane</keyword>
<name>A0ABM3JFH6_BACDO</name>
<dbReference type="EC" id="2.4.1.-" evidence="8"/>
<feature type="transmembrane region" description="Helical" evidence="8">
    <location>
        <begin position="12"/>
        <end position="32"/>
    </location>
</feature>
<reference evidence="10 11" key="1">
    <citation type="submission" date="2025-05" db="UniProtKB">
        <authorList>
            <consortium name="RefSeq"/>
        </authorList>
    </citation>
    <scope>IDENTIFICATION</scope>
    <source>
        <tissue evidence="10 11">Adult</tissue>
    </source>
</reference>
<dbReference type="Proteomes" id="UP001652620">
    <property type="component" value="Chromosome 3"/>
</dbReference>
<keyword evidence="6 8" id="KW-1133">Transmembrane helix</keyword>
<gene>
    <name evidence="10 11" type="primary">LOC105229703</name>
</gene>
<comment type="subcellular location">
    <subcellularLocation>
        <location evidence="1">Membrane</location>
        <topology evidence="1">Single-pass membrane protein</topology>
    </subcellularLocation>
</comment>
<evidence type="ECO:0000256" key="7">
    <source>
        <dbReference type="ARBA" id="ARBA00023136"/>
    </source>
</evidence>
<organism evidence="9 11">
    <name type="scientific">Bactrocera dorsalis</name>
    <name type="common">Oriental fruit fly</name>
    <name type="synonym">Dacus dorsalis</name>
    <dbReference type="NCBI Taxonomy" id="27457"/>
    <lineage>
        <taxon>Eukaryota</taxon>
        <taxon>Metazoa</taxon>
        <taxon>Ecdysozoa</taxon>
        <taxon>Arthropoda</taxon>
        <taxon>Hexapoda</taxon>
        <taxon>Insecta</taxon>
        <taxon>Pterygota</taxon>
        <taxon>Neoptera</taxon>
        <taxon>Endopterygota</taxon>
        <taxon>Diptera</taxon>
        <taxon>Brachycera</taxon>
        <taxon>Muscomorpha</taxon>
        <taxon>Tephritoidea</taxon>
        <taxon>Tephritidae</taxon>
        <taxon>Bactrocera</taxon>
        <taxon>Bactrocera</taxon>
    </lineage>
</organism>
<dbReference type="GeneID" id="105229703"/>
<keyword evidence="3 8" id="KW-0328">Glycosyltransferase</keyword>
<keyword evidence="4 8" id="KW-0808">Transferase</keyword>
<evidence type="ECO:0000256" key="5">
    <source>
        <dbReference type="ARBA" id="ARBA00022692"/>
    </source>
</evidence>
<sequence length="463" mass="53284">MLSGNGNQAQYAYFLLSGAVALTIIILAYVSVRTTLDSKLREDLSSLQQSYIYIKPSWGYNNSWRQIGSKANHLIYSAYFDDRLDVLETINDHNTKVPIGSLRIIAILPRECKEAITCTIRFEDFIDKSIPIGKVQSLKEHHDYKYAAYSIMCPLYVNRNSTTIHLPQSVAISYPSNRLSQLSPSFVPINYPRDVDQLFAMSRPVVSVCVGPLQQNYSDVLRIAEFVEMYRILGARHFYFYHLSASEEVMRLLRHYQSEGVVDVLQWNVPAELLTQVHYAGIMAQINDCVYRAMIVDNYRYAAIVDLDEILIPLKHNSLAIFLRQCDEGRTSAYVFRNVFFYNLDSNDSFSLPAHTHNRFLYSQMKVRRTLEVMPTHQRSKCIVNTQSIIEMGNHFVWRNVPGYTETTMPLSVGLLFHYRDQCINCKAPLMVDYTARRFGSLIWDRVDETCGQVFTESGLCPK</sequence>
<evidence type="ECO:0000256" key="8">
    <source>
        <dbReference type="RuleBase" id="RU366017"/>
    </source>
</evidence>
<dbReference type="Pfam" id="PF01697">
    <property type="entry name" value="Glyco_transf_92"/>
    <property type="match status" value="1"/>
</dbReference>
<evidence type="ECO:0000256" key="4">
    <source>
        <dbReference type="ARBA" id="ARBA00022679"/>
    </source>
</evidence>
<dbReference type="InterPro" id="IPR008166">
    <property type="entry name" value="Glyco_transf_92"/>
</dbReference>